<reference evidence="2" key="1">
    <citation type="journal article" date="2020" name="Nature">
        <title>Giant virus diversity and host interactions through global metagenomics.</title>
        <authorList>
            <person name="Schulz F."/>
            <person name="Roux S."/>
            <person name="Paez-Espino D."/>
            <person name="Jungbluth S."/>
            <person name="Walsh D.A."/>
            <person name="Denef V.J."/>
            <person name="McMahon K.D."/>
            <person name="Konstantinidis K.T."/>
            <person name="Eloe-Fadrosh E.A."/>
            <person name="Kyrpides N.C."/>
            <person name="Woyke T."/>
        </authorList>
    </citation>
    <scope>NUCLEOTIDE SEQUENCE</scope>
    <source>
        <strain evidence="2">GVMAG-M-3300023174-60</strain>
    </source>
</reference>
<dbReference type="EMBL" id="MN739677">
    <property type="protein sequence ID" value="QHT20205.1"/>
    <property type="molecule type" value="Genomic_DNA"/>
</dbReference>
<name>A0A6C0DYF5_9ZZZZ</name>
<feature type="region of interest" description="Disordered" evidence="1">
    <location>
        <begin position="1855"/>
        <end position="1883"/>
    </location>
</feature>
<organism evidence="2">
    <name type="scientific">viral metagenome</name>
    <dbReference type="NCBI Taxonomy" id="1070528"/>
    <lineage>
        <taxon>unclassified sequences</taxon>
        <taxon>metagenomes</taxon>
        <taxon>organismal metagenomes</taxon>
    </lineage>
</organism>
<proteinExistence type="predicted"/>
<protein>
    <submittedName>
        <fullName evidence="2">Uncharacterized protein</fullName>
    </submittedName>
</protein>
<accession>A0A6C0DYF5</accession>
<feature type="compositionally biased region" description="Basic residues" evidence="1">
    <location>
        <begin position="1866"/>
        <end position="1877"/>
    </location>
</feature>
<evidence type="ECO:0000256" key="1">
    <source>
        <dbReference type="SAM" id="MobiDB-lite"/>
    </source>
</evidence>
<sequence>MSDIEQILYPTVLSSLRENTPPVKCIVWKGGDEYESIQFDKVYPFDTIDDIKRLICNHYKDAAFIPRFTFVGVPLGEAAYSEEFPTIDSTYIPIDWLWYPTGSNDPKSTYILNNPLKVLTEPDLRFVSSDGSYASPNYEPRGRSTIEQVFLKPRNNQIPTFHVFPLKYLLRKYSGPTPLAEEDWNKRFAPFYPYVSVDGLHEANAEDIEFSRKIHFFVTQRESTLNTINRFLEEGIDVPAMKVTGIRQLRLTWKKPVKGFEGCGYMFYRLPVTNKRPYIRLLPAEGSGVTKLHVKGVLPIPTLEDPRILEVWGKETSPTPGIDFCSLKYIHRPSIGITQPIYGTVRMFNDGTLDLLLQPPKQVRKLDPILDFRNFSTILEDVFAGLPQSSDSFELGEIAILFALKLNIKSKKFNKSRIQQRLPLFTTFFREIKPLPNESPIISLRYKAVSQYATEDKVFSFLTQFATSKMLEGESPDTEVINALQNEFQYSKKEATDAFAEWYKKRGTFTLQTPEDGEFIESFNPGIDIHIYAQHPSYYFHINRIDSYDTYLRLHTLLSILFVEEDEYFRSNSGRNEALSRVSLELEQESLGREEGANNAALEEKEAEVHTAANASIKNAIQPKEGTVESIPDWMVDDPFADVGDGLNEGEVVVETAPQPVVAATQVQDIPGASRKRPEVAVTTTTEVSGPTEKLVPLRGEDEQRLVNPKSWFIKKLQEIDPRLFVFKTEDDDENGYSRKCSGYDDRQPSILTKDQYERMREIYEDDPIYWIVYPLEGTEEPIQPLGTEETITVMRYGSDGEAINYYFCPHYYCLSDEIMVRAKDFEGIKDRDGNPKSANTCPFCYGKLITGKKPVPGYTVVKRKDKKGSTYHSKIDFMTKTTHPEGFALPCCFLKQQTLRISNPQFSHLRGYLQDTAVEAISANKLAENAEEQDYEELVFRGEEAIEYAVLFESIQKKYILESNKHPDPGVFAAVPPQFDKYFRQDSGEKIITRVAIHLKLRPNANGFLRIGTENTIYESLLGVIAPLLYRNSINEVKERILEVVTPRIFLNSHFGNLVLEFYNPADGSAMPPTKQELMSWSSTHLGIAITSTNMYAALRIYNAYKRFIRFIRDPTQRKDLRHIEPLLAEPGLFTTRGVQIVVLEDNGNEPITVKCPTFGVSADRNKRNDFAFISRSLKYIGATENVYARYELYLHTSNKPAKGGEGEIHETIIRWDYASRRFWPEIVQRRVDEYMTQCQSRYRSIYTSQQGVNPMAMIPLSKAVDAAPVRPEGIVKDSYNHIVGLTFRSKAGASTLVALPIVDDGVISISSAFSIKNIYLDWDDFKPAPVEDVVNYYKKNLEQLFSLYPGYIVKYIARQKSDNKIVAVQLENGIYIPVGPPKDEASLAGLGLDIVTVEQFEWAIDKQIAGIKSKPNANTWDKVLEGTTTEKGCGFDSELLRKSSYVQFEELYQQFRLIVSNWLTSQKAGSEVRKGIEDIIFNPDLPEYEKRKRLYIFISSTLLSWFYPDEEKWEAPASFLRKDCRLIDSPDACTGTCYWKGEEGGKGKCLLHVDATTQLGDKPGERDVSTAELFIKRVIDELVRFPVRRKQLMRKGEISKVSTIIQPIRQGDQYIIPESSPTWTNLLRLDWARQIPEEPKYYEEMSREATAENEAPPEGEMPAELEAILGEDTPIRLSIPDVPDKTQPLTPYQGILGITLGQIGLAYDATTMKKENLVKYVQLTSKPIGLIDLSGNNDTDEDPIQFVRPFTGLFDSVTIFVFLPGQVGLLIQEEGEPTVKIASLPDALQELYRSAPVVQMRRRPVAATTATTVTALPVEEERKLPLIIGKNPIMAKTRRKPLVASALTVPLVEAEPKAANNKPKNNKNRSRRKPRVAPAKE</sequence>
<evidence type="ECO:0000313" key="2">
    <source>
        <dbReference type="EMBL" id="QHT20205.1"/>
    </source>
</evidence>